<dbReference type="Proteomes" id="UP000054843">
    <property type="component" value="Unassembled WGS sequence"/>
</dbReference>
<keyword evidence="1" id="KW-0863">Zinc-finger</keyword>
<organism evidence="4 5">
    <name type="scientific">Trichinella papuae</name>
    <dbReference type="NCBI Taxonomy" id="268474"/>
    <lineage>
        <taxon>Eukaryota</taxon>
        <taxon>Metazoa</taxon>
        <taxon>Ecdysozoa</taxon>
        <taxon>Nematoda</taxon>
        <taxon>Enoplea</taxon>
        <taxon>Dorylaimia</taxon>
        <taxon>Trichinellida</taxon>
        <taxon>Trichinellidae</taxon>
        <taxon>Trichinella</taxon>
    </lineage>
</organism>
<gene>
    <name evidence="4" type="primary">ZNF134</name>
    <name evidence="4" type="ORF">T10_499</name>
</gene>
<evidence type="ECO:0000313" key="4">
    <source>
        <dbReference type="EMBL" id="KRZ68085.1"/>
    </source>
</evidence>
<protein>
    <submittedName>
        <fullName evidence="4">Zinc finger protein</fullName>
    </submittedName>
</protein>
<dbReference type="PROSITE" id="PS00028">
    <property type="entry name" value="ZINC_FINGER_C2H2_1"/>
    <property type="match status" value="2"/>
</dbReference>
<accession>A0A0V1M8P8</accession>
<feature type="domain" description="C2H2-type" evidence="3">
    <location>
        <begin position="4"/>
        <end position="31"/>
    </location>
</feature>
<dbReference type="SUPFAM" id="SSF57667">
    <property type="entry name" value="beta-beta-alpha zinc fingers"/>
    <property type="match status" value="1"/>
</dbReference>
<dbReference type="STRING" id="268474.A0A0V1M8P8"/>
<reference evidence="4 5" key="1">
    <citation type="submission" date="2015-01" db="EMBL/GenBank/DDBJ databases">
        <title>Evolution of Trichinella species and genotypes.</title>
        <authorList>
            <person name="Korhonen P.K."/>
            <person name="Edoardo P."/>
            <person name="Giuseppe L.R."/>
            <person name="Gasser R.B."/>
        </authorList>
    </citation>
    <scope>NUCLEOTIDE SEQUENCE [LARGE SCALE GENOMIC DNA]</scope>
    <source>
        <strain evidence="4">ISS1980</strain>
    </source>
</reference>
<feature type="compositionally biased region" description="Acidic residues" evidence="2">
    <location>
        <begin position="254"/>
        <end position="267"/>
    </location>
</feature>
<dbReference type="Gene3D" id="3.30.160.60">
    <property type="entry name" value="Classic Zinc Finger"/>
    <property type="match status" value="1"/>
</dbReference>
<dbReference type="OrthoDB" id="8117402at2759"/>
<dbReference type="EMBL" id="JYDO01000175">
    <property type="protein sequence ID" value="KRZ68085.1"/>
    <property type="molecule type" value="Genomic_DNA"/>
</dbReference>
<feature type="region of interest" description="Disordered" evidence="2">
    <location>
        <begin position="246"/>
        <end position="269"/>
    </location>
</feature>
<dbReference type="InterPro" id="IPR013087">
    <property type="entry name" value="Znf_C2H2_type"/>
</dbReference>
<dbReference type="AlphaFoldDB" id="A0A0V1M8P8"/>
<evidence type="ECO:0000256" key="1">
    <source>
        <dbReference type="PROSITE-ProRule" id="PRU00042"/>
    </source>
</evidence>
<feature type="domain" description="C2H2-type" evidence="3">
    <location>
        <begin position="32"/>
        <end position="54"/>
    </location>
</feature>
<evidence type="ECO:0000313" key="5">
    <source>
        <dbReference type="Proteomes" id="UP000054843"/>
    </source>
</evidence>
<evidence type="ECO:0000256" key="2">
    <source>
        <dbReference type="SAM" id="MobiDB-lite"/>
    </source>
</evidence>
<name>A0A0V1M8P8_9BILA</name>
<sequence>MSRFKCCKCGKSIMGDDEWEEHIRNHLNNDDFVCHKCGMDFPSLTELIEHNRVHRPSCSKHWDLKSENNDREKKNLRGKDGVSRKLKFDKPTVLHDLRNRNENMPEFMEQVDELKLQASLIFNNEIKRKGMKKLNYPILNSRCAKRGAQLLSKWKKYLDDEKNEFVNYPGITKYEKASVSSGGNDDYLYFPIDFTEEELLKQKEEFLFYSKHHLKDQGVGDDVIKAETLDEEGGAFVRMFHKYLESEKQNEQEKENEEEKDDDTEETDVIKIVLDEDEDEFDEMWWL</sequence>
<keyword evidence="1" id="KW-0479">Metal-binding</keyword>
<keyword evidence="5" id="KW-1185">Reference proteome</keyword>
<evidence type="ECO:0000259" key="3">
    <source>
        <dbReference type="PROSITE" id="PS50157"/>
    </source>
</evidence>
<dbReference type="SMART" id="SM00355">
    <property type="entry name" value="ZnF_C2H2"/>
    <property type="match status" value="2"/>
</dbReference>
<dbReference type="PROSITE" id="PS50157">
    <property type="entry name" value="ZINC_FINGER_C2H2_2"/>
    <property type="match status" value="2"/>
</dbReference>
<dbReference type="GO" id="GO:0008270">
    <property type="term" value="F:zinc ion binding"/>
    <property type="evidence" value="ECO:0007669"/>
    <property type="project" value="UniProtKB-KW"/>
</dbReference>
<proteinExistence type="predicted"/>
<keyword evidence="1" id="KW-0862">Zinc</keyword>
<dbReference type="InterPro" id="IPR036236">
    <property type="entry name" value="Znf_C2H2_sf"/>
</dbReference>
<comment type="caution">
    <text evidence="4">The sequence shown here is derived from an EMBL/GenBank/DDBJ whole genome shotgun (WGS) entry which is preliminary data.</text>
</comment>